<evidence type="ECO:0000259" key="1">
    <source>
        <dbReference type="Pfam" id="PF13649"/>
    </source>
</evidence>
<evidence type="ECO:0000313" key="3">
    <source>
        <dbReference type="Proteomes" id="UP001320898"/>
    </source>
</evidence>
<dbReference type="PANTHER" id="PTHR43464:SF82">
    <property type="entry name" value="METHYLTRANSFERASE DOMAIN-CONTAINING PROTEIN"/>
    <property type="match status" value="1"/>
</dbReference>
<dbReference type="CDD" id="cd02440">
    <property type="entry name" value="AdoMet_MTases"/>
    <property type="match status" value="1"/>
</dbReference>
<evidence type="ECO:0000313" key="2">
    <source>
        <dbReference type="EMBL" id="MCT8972275.1"/>
    </source>
</evidence>
<dbReference type="Gene3D" id="3.40.50.150">
    <property type="entry name" value="Vaccinia Virus protein VP39"/>
    <property type="match status" value="1"/>
</dbReference>
<accession>A0AAW5R178</accession>
<organism evidence="2 3">
    <name type="scientific">Microbaculum marinisediminis</name>
    <dbReference type="NCBI Taxonomy" id="2931392"/>
    <lineage>
        <taxon>Bacteria</taxon>
        <taxon>Pseudomonadati</taxon>
        <taxon>Pseudomonadota</taxon>
        <taxon>Alphaproteobacteria</taxon>
        <taxon>Hyphomicrobiales</taxon>
        <taxon>Tepidamorphaceae</taxon>
        <taxon>Microbaculum</taxon>
    </lineage>
</organism>
<dbReference type="Pfam" id="PF13649">
    <property type="entry name" value="Methyltransf_25"/>
    <property type="match status" value="1"/>
</dbReference>
<dbReference type="AlphaFoldDB" id="A0AAW5R178"/>
<comment type="caution">
    <text evidence="2">The sequence shown here is derived from an EMBL/GenBank/DDBJ whole genome shotgun (WGS) entry which is preliminary data.</text>
</comment>
<dbReference type="PANTHER" id="PTHR43464">
    <property type="entry name" value="METHYLTRANSFERASE"/>
    <property type="match status" value="1"/>
</dbReference>
<dbReference type="SUPFAM" id="SSF53335">
    <property type="entry name" value="S-adenosyl-L-methionine-dependent methyltransferases"/>
    <property type="match status" value="1"/>
</dbReference>
<feature type="domain" description="Methyltransferase" evidence="1">
    <location>
        <begin position="59"/>
        <end position="150"/>
    </location>
</feature>
<name>A0AAW5R178_9HYPH</name>
<keyword evidence="2" id="KW-0808">Transferase</keyword>
<sequence>MSNPFTAANRANWDERVAIHLRDAGAIYPIEAFRAGADTLMPIEAAEIGDVSGRRIAHLQCHFGLDTLSLARRGATVTGLDFSPAAIAAARTLAAETGIPADFEEGDVYEARALLTGDFDLVYVSWGTIIWLPDIRRWAAVVASLLRPGGRLYLAEGHPSLSQFEEVDGRLVLTWDWKTPVDRPLAFDDAETYAGDGTALKTPRSYEWIHPISDIVTALVDAGLRLDFLHEHDAVPWAAVPMMRQGEDRLFRMPGDTAGPPLAFSLGATRIV</sequence>
<proteinExistence type="predicted"/>
<keyword evidence="3" id="KW-1185">Reference proteome</keyword>
<gene>
    <name evidence="2" type="ORF">MUB46_10435</name>
</gene>
<dbReference type="EMBL" id="JALIDZ010000004">
    <property type="protein sequence ID" value="MCT8972275.1"/>
    <property type="molecule type" value="Genomic_DNA"/>
</dbReference>
<dbReference type="InterPro" id="IPR041698">
    <property type="entry name" value="Methyltransf_25"/>
</dbReference>
<reference evidence="2 3" key="1">
    <citation type="submission" date="2022-04" db="EMBL/GenBank/DDBJ databases">
        <authorList>
            <person name="Ye Y.-Q."/>
            <person name="Du Z.-J."/>
        </authorList>
    </citation>
    <scope>NUCLEOTIDE SEQUENCE [LARGE SCALE GENOMIC DNA]</scope>
    <source>
        <strain evidence="2 3">A6E488</strain>
    </source>
</reference>
<keyword evidence="2" id="KW-0489">Methyltransferase</keyword>
<protein>
    <submittedName>
        <fullName evidence="2">Class I SAM-dependent methyltransferase</fullName>
    </submittedName>
</protein>
<dbReference type="InterPro" id="IPR029063">
    <property type="entry name" value="SAM-dependent_MTases_sf"/>
</dbReference>
<dbReference type="Proteomes" id="UP001320898">
    <property type="component" value="Unassembled WGS sequence"/>
</dbReference>
<dbReference type="GO" id="GO:0032259">
    <property type="term" value="P:methylation"/>
    <property type="evidence" value="ECO:0007669"/>
    <property type="project" value="UniProtKB-KW"/>
</dbReference>
<dbReference type="RefSeq" id="WP_261615841.1">
    <property type="nucleotide sequence ID" value="NZ_JALIDZ010000004.1"/>
</dbReference>
<dbReference type="GO" id="GO:0008168">
    <property type="term" value="F:methyltransferase activity"/>
    <property type="evidence" value="ECO:0007669"/>
    <property type="project" value="UniProtKB-KW"/>
</dbReference>